<dbReference type="Pfam" id="PF01248">
    <property type="entry name" value="Ribosomal_L7Ae"/>
    <property type="match status" value="1"/>
</dbReference>
<reference evidence="2 3" key="1">
    <citation type="submission" date="2014-03" db="EMBL/GenBank/DDBJ databases">
        <title>Genome sequence of Clostridium litorale W6, DSM 5388.</title>
        <authorList>
            <person name="Poehlein A."/>
            <person name="Jagirdar A."/>
            <person name="Khonsari B."/>
            <person name="Chibani C.M."/>
            <person name="Gutierrez Gutierrez D.A."/>
            <person name="Davydova E."/>
            <person name="Alghaithi H.S."/>
            <person name="Nair K.P."/>
            <person name="Dhamotharan K."/>
            <person name="Chandran L."/>
            <person name="G W."/>
            <person name="Daniel R."/>
        </authorList>
    </citation>
    <scope>NUCLEOTIDE SEQUENCE [LARGE SCALE GENOMIC DNA]</scope>
    <source>
        <strain evidence="2 3">W6</strain>
    </source>
</reference>
<dbReference type="Gene3D" id="3.30.1330.30">
    <property type="match status" value="1"/>
</dbReference>
<name>A0A069RDV3_PEPLI</name>
<dbReference type="eggNOG" id="COG1358">
    <property type="taxonomic scope" value="Bacteria"/>
</dbReference>
<dbReference type="InterPro" id="IPR029064">
    <property type="entry name" value="Ribosomal_eL30-like_sf"/>
</dbReference>
<dbReference type="Proteomes" id="UP000027946">
    <property type="component" value="Unassembled WGS sequence"/>
</dbReference>
<dbReference type="STRING" id="1121324.CLIT_11c02350"/>
<dbReference type="RefSeq" id="WP_038265305.1">
    <property type="nucleotide sequence ID" value="NZ_FSRH01000002.1"/>
</dbReference>
<dbReference type="InterPro" id="IPR004038">
    <property type="entry name" value="Ribosomal_eL8/eL30/eS12/Gad45"/>
</dbReference>
<gene>
    <name evidence="2" type="ORF">CLIT_11c02350</name>
</gene>
<feature type="domain" description="Ribosomal protein eL8/eL30/eS12/Gadd45" evidence="1">
    <location>
        <begin position="5"/>
        <end position="93"/>
    </location>
</feature>
<organism evidence="2 3">
    <name type="scientific">Peptoclostridium litorale DSM 5388</name>
    <dbReference type="NCBI Taxonomy" id="1121324"/>
    <lineage>
        <taxon>Bacteria</taxon>
        <taxon>Bacillati</taxon>
        <taxon>Bacillota</taxon>
        <taxon>Clostridia</taxon>
        <taxon>Peptostreptococcales</taxon>
        <taxon>Peptoclostridiaceae</taxon>
        <taxon>Peptoclostridium</taxon>
    </lineage>
</organism>
<dbReference type="AlphaFoldDB" id="A0A069RDV3"/>
<evidence type="ECO:0000313" key="3">
    <source>
        <dbReference type="Proteomes" id="UP000027946"/>
    </source>
</evidence>
<accession>A0A069RDV3</accession>
<comment type="caution">
    <text evidence="2">The sequence shown here is derived from an EMBL/GenBank/DDBJ whole genome shotgun (WGS) entry which is preliminary data.</text>
</comment>
<sequence>MENKLATLLGFASKSGNMVSGDSTVLNEIRKGNVYLVIIAGDASENTKKKFTDKSSSYGIESVIFSNSQELSRAIGKQNRTVIAIREVDFAKKIKELLGGVPFVEDESI</sequence>
<dbReference type="OrthoDB" id="9794863at2"/>
<proteinExistence type="predicted"/>
<dbReference type="EMBL" id="JJMM01000011">
    <property type="protein sequence ID" value="KDR95206.1"/>
    <property type="molecule type" value="Genomic_DNA"/>
</dbReference>
<evidence type="ECO:0000313" key="2">
    <source>
        <dbReference type="EMBL" id="KDR95206.1"/>
    </source>
</evidence>
<keyword evidence="3" id="KW-1185">Reference proteome</keyword>
<protein>
    <recommendedName>
        <fullName evidence="1">Ribosomal protein eL8/eL30/eS12/Gadd45 domain-containing protein</fullName>
    </recommendedName>
</protein>
<dbReference type="SUPFAM" id="SSF55315">
    <property type="entry name" value="L30e-like"/>
    <property type="match status" value="1"/>
</dbReference>
<evidence type="ECO:0000259" key="1">
    <source>
        <dbReference type="Pfam" id="PF01248"/>
    </source>
</evidence>